<accession>A0ABX7U3N2</accession>
<dbReference type="SUPFAM" id="SSF51905">
    <property type="entry name" value="FAD/NAD(P)-binding domain"/>
    <property type="match status" value="1"/>
</dbReference>
<dbReference type="EMBL" id="CP071839">
    <property type="protein sequence ID" value="QTE02469.1"/>
    <property type="molecule type" value="Genomic_DNA"/>
</dbReference>
<keyword evidence="2" id="KW-1185">Reference proteome</keyword>
<dbReference type="Gene3D" id="3.50.50.60">
    <property type="entry name" value="FAD/NAD(P)-binding domain"/>
    <property type="match status" value="1"/>
</dbReference>
<dbReference type="InterPro" id="IPR036188">
    <property type="entry name" value="FAD/NAD-bd_sf"/>
</dbReference>
<sequence>MKTPYDVVIVGAGVAGALCACQVQQAPGIAPSYGDQLVRNAVDGVPSRAFPSPR</sequence>
<gene>
    <name evidence="1" type="ORF">S1361_34380</name>
</gene>
<dbReference type="PROSITE" id="PS51257">
    <property type="entry name" value="PROKAR_LIPOPROTEIN"/>
    <property type="match status" value="1"/>
</dbReference>
<protein>
    <submittedName>
        <fullName evidence="1">Uncharacterized protein</fullName>
    </submittedName>
</protein>
<dbReference type="Proteomes" id="UP000663908">
    <property type="component" value="Chromosome"/>
</dbReference>
<evidence type="ECO:0000313" key="2">
    <source>
        <dbReference type="Proteomes" id="UP000663908"/>
    </source>
</evidence>
<reference evidence="1 2" key="1">
    <citation type="submission" date="2021-03" db="EMBL/GenBank/DDBJ databases">
        <title>Complete genome sequence of Streptomyces cyanogenus S136, producer of anticancer angucycline landomycin A.</title>
        <authorList>
            <person name="Hrab P."/>
            <person name="Ruckert C."/>
            <person name="Busche T."/>
            <person name="Ostash I."/>
            <person name="Kalinowski J."/>
            <person name="Fedorenko V."/>
            <person name="Yushchuk O."/>
            <person name="Ostash B."/>
        </authorList>
    </citation>
    <scope>NUCLEOTIDE SEQUENCE [LARGE SCALE GENOMIC DNA]</scope>
    <source>
        <strain evidence="1 2">S136</strain>
    </source>
</reference>
<evidence type="ECO:0000313" key="1">
    <source>
        <dbReference type="EMBL" id="QTE02469.1"/>
    </source>
</evidence>
<proteinExistence type="predicted"/>
<organism evidence="1 2">
    <name type="scientific">Streptomyces cyanogenus</name>
    <dbReference type="NCBI Taxonomy" id="80860"/>
    <lineage>
        <taxon>Bacteria</taxon>
        <taxon>Bacillati</taxon>
        <taxon>Actinomycetota</taxon>
        <taxon>Actinomycetes</taxon>
        <taxon>Kitasatosporales</taxon>
        <taxon>Streptomycetaceae</taxon>
        <taxon>Streptomyces</taxon>
    </lineage>
</organism>
<name>A0ABX7U3N2_STRCY</name>
<dbReference type="RefSeq" id="WP_208035769.1">
    <property type="nucleotide sequence ID" value="NZ_CP071839.1"/>
</dbReference>